<dbReference type="Proteomes" id="UP000646548">
    <property type="component" value="Unassembled WGS sequence"/>
</dbReference>
<name>A0A834FJK4_ORYME</name>
<gene>
    <name evidence="1" type="ORF">FQA47_001688</name>
</gene>
<protein>
    <submittedName>
        <fullName evidence="1">Uncharacterized protein</fullName>
    </submittedName>
</protein>
<dbReference type="AlphaFoldDB" id="A0A834FJK4"/>
<proteinExistence type="predicted"/>
<evidence type="ECO:0000313" key="2">
    <source>
        <dbReference type="Proteomes" id="UP000646548"/>
    </source>
</evidence>
<comment type="caution">
    <text evidence="1">The sequence shown here is derived from an EMBL/GenBank/DDBJ whole genome shotgun (WGS) entry which is preliminary data.</text>
</comment>
<feature type="non-terminal residue" evidence="1">
    <location>
        <position position="112"/>
    </location>
</feature>
<dbReference type="EMBL" id="WKFB01000109">
    <property type="protein sequence ID" value="KAF6735349.1"/>
    <property type="molecule type" value="Genomic_DNA"/>
</dbReference>
<accession>A0A834FJK4</accession>
<sequence length="112" mass="12245">GAARVLHPWAFLHHVPVRTGVADRWAQHPPPLLQHMEVLSLPNGHQGAAVRPRICDERRHAQVLPEGGLVQTVLLRPLLLLLSLLCLEPGNIPLLGLINGNISSMIYSLVTS</sequence>
<reference evidence="1" key="1">
    <citation type="journal article" name="BMC Genomics">
        <title>Long-read sequencing and de novo genome assembly of marine medaka (Oryzias melastigma).</title>
        <authorList>
            <person name="Liang P."/>
            <person name="Saqib H.S.A."/>
            <person name="Ni X."/>
            <person name="Shen Y."/>
        </authorList>
    </citation>
    <scope>NUCLEOTIDE SEQUENCE</scope>
    <source>
        <strain evidence="1">Bigg-433</strain>
    </source>
</reference>
<organism evidence="1 2">
    <name type="scientific">Oryzias melastigma</name>
    <name type="common">Marine medaka</name>
    <dbReference type="NCBI Taxonomy" id="30732"/>
    <lineage>
        <taxon>Eukaryota</taxon>
        <taxon>Metazoa</taxon>
        <taxon>Chordata</taxon>
        <taxon>Craniata</taxon>
        <taxon>Vertebrata</taxon>
        <taxon>Euteleostomi</taxon>
        <taxon>Actinopterygii</taxon>
        <taxon>Neopterygii</taxon>
        <taxon>Teleostei</taxon>
        <taxon>Neoteleostei</taxon>
        <taxon>Acanthomorphata</taxon>
        <taxon>Ovalentaria</taxon>
        <taxon>Atherinomorphae</taxon>
        <taxon>Beloniformes</taxon>
        <taxon>Adrianichthyidae</taxon>
        <taxon>Oryziinae</taxon>
        <taxon>Oryzias</taxon>
    </lineage>
</organism>
<evidence type="ECO:0000313" key="1">
    <source>
        <dbReference type="EMBL" id="KAF6735349.1"/>
    </source>
</evidence>